<evidence type="ECO:0000313" key="3">
    <source>
        <dbReference type="Proteomes" id="UP000467132"/>
    </source>
</evidence>
<dbReference type="RefSeq" id="WP_160198070.1">
    <property type="nucleotide sequence ID" value="NZ_QXXA01000013.1"/>
</dbReference>
<evidence type="ECO:0000256" key="1">
    <source>
        <dbReference type="SAM" id="Phobius"/>
    </source>
</evidence>
<evidence type="ECO:0000313" key="2">
    <source>
        <dbReference type="EMBL" id="NBI07600.1"/>
    </source>
</evidence>
<feature type="transmembrane region" description="Helical" evidence="1">
    <location>
        <begin position="49"/>
        <end position="67"/>
    </location>
</feature>
<organism evidence="2 3">
    <name type="scientific">Senegalia massiliensis</name>
    <dbReference type="NCBI Taxonomy" id="1720316"/>
    <lineage>
        <taxon>Bacteria</taxon>
        <taxon>Bacillati</taxon>
        <taxon>Bacillota</taxon>
        <taxon>Clostridia</taxon>
        <taxon>Eubacteriales</taxon>
        <taxon>Clostridiaceae</taxon>
        <taxon>Senegalia</taxon>
    </lineage>
</organism>
<keyword evidence="3" id="KW-1185">Reference proteome</keyword>
<dbReference type="OrthoDB" id="1957710at2"/>
<proteinExistence type="predicted"/>
<gene>
    <name evidence="2" type="ORF">D3Z33_12130</name>
</gene>
<keyword evidence="1" id="KW-0812">Transmembrane</keyword>
<name>A0A845QZK3_9CLOT</name>
<accession>A0A845QZK3</accession>
<sequence>MAHLTPQELKGEERFFSIPAINLHFNKKGAFYNGGVTAFAAIIGKLTNLWVFLGLFLILNIIAYPLAHIPIPKKKFEGGGVGLDIYLLRKYKYKRNSKKIYIRRRGY</sequence>
<keyword evidence="1" id="KW-0472">Membrane</keyword>
<dbReference type="AlphaFoldDB" id="A0A845QZK3"/>
<dbReference type="Proteomes" id="UP000467132">
    <property type="component" value="Unassembled WGS sequence"/>
</dbReference>
<comment type="caution">
    <text evidence="2">The sequence shown here is derived from an EMBL/GenBank/DDBJ whole genome shotgun (WGS) entry which is preliminary data.</text>
</comment>
<dbReference type="EMBL" id="QXXA01000013">
    <property type="protein sequence ID" value="NBI07600.1"/>
    <property type="molecule type" value="Genomic_DNA"/>
</dbReference>
<keyword evidence="1" id="KW-1133">Transmembrane helix</keyword>
<protein>
    <submittedName>
        <fullName evidence="2">Uncharacterized protein</fullName>
    </submittedName>
</protein>
<reference evidence="2 3" key="1">
    <citation type="submission" date="2018-08" db="EMBL/GenBank/DDBJ databases">
        <title>Murine metabolic-syndrome-specific gut microbial biobank.</title>
        <authorList>
            <person name="Liu C."/>
        </authorList>
    </citation>
    <scope>NUCLEOTIDE SEQUENCE [LARGE SCALE GENOMIC DNA]</scope>
    <source>
        <strain evidence="2 3">583</strain>
    </source>
</reference>